<keyword evidence="4" id="KW-1185">Reference proteome</keyword>
<dbReference type="InParanoid" id="A0A165Q6K8"/>
<organism evidence="3 4">
    <name type="scientific">Neolentinus lepideus HHB14362 ss-1</name>
    <dbReference type="NCBI Taxonomy" id="1314782"/>
    <lineage>
        <taxon>Eukaryota</taxon>
        <taxon>Fungi</taxon>
        <taxon>Dikarya</taxon>
        <taxon>Basidiomycota</taxon>
        <taxon>Agaricomycotina</taxon>
        <taxon>Agaricomycetes</taxon>
        <taxon>Gloeophyllales</taxon>
        <taxon>Gloeophyllaceae</taxon>
        <taxon>Neolentinus</taxon>
    </lineage>
</organism>
<dbReference type="InterPro" id="IPR045339">
    <property type="entry name" value="DUF6534"/>
</dbReference>
<evidence type="ECO:0000256" key="1">
    <source>
        <dbReference type="SAM" id="Phobius"/>
    </source>
</evidence>
<evidence type="ECO:0000313" key="4">
    <source>
        <dbReference type="Proteomes" id="UP000076761"/>
    </source>
</evidence>
<reference evidence="3 4" key="1">
    <citation type="journal article" date="2016" name="Mol. Biol. Evol.">
        <title>Comparative Genomics of Early-Diverging Mushroom-Forming Fungi Provides Insights into the Origins of Lignocellulose Decay Capabilities.</title>
        <authorList>
            <person name="Nagy L.G."/>
            <person name="Riley R."/>
            <person name="Tritt A."/>
            <person name="Adam C."/>
            <person name="Daum C."/>
            <person name="Floudas D."/>
            <person name="Sun H."/>
            <person name="Yadav J.S."/>
            <person name="Pangilinan J."/>
            <person name="Larsson K.H."/>
            <person name="Matsuura K."/>
            <person name="Barry K."/>
            <person name="Labutti K."/>
            <person name="Kuo R."/>
            <person name="Ohm R.A."/>
            <person name="Bhattacharya S.S."/>
            <person name="Shirouzu T."/>
            <person name="Yoshinaga Y."/>
            <person name="Martin F.M."/>
            <person name="Grigoriev I.V."/>
            <person name="Hibbett D.S."/>
        </authorList>
    </citation>
    <scope>NUCLEOTIDE SEQUENCE [LARGE SCALE GENOMIC DNA]</scope>
    <source>
        <strain evidence="3 4">HHB14362 ss-1</strain>
    </source>
</reference>
<evidence type="ECO:0000259" key="2">
    <source>
        <dbReference type="Pfam" id="PF20152"/>
    </source>
</evidence>
<dbReference type="EMBL" id="KV425600">
    <property type="protein sequence ID" value="KZT21991.1"/>
    <property type="molecule type" value="Genomic_DNA"/>
</dbReference>
<dbReference type="Pfam" id="PF20152">
    <property type="entry name" value="DUF6534"/>
    <property type="match status" value="1"/>
</dbReference>
<protein>
    <recommendedName>
        <fullName evidence="2">DUF6534 domain-containing protein</fullName>
    </recommendedName>
</protein>
<dbReference type="PANTHER" id="PTHR40465:SF1">
    <property type="entry name" value="DUF6534 DOMAIN-CONTAINING PROTEIN"/>
    <property type="match status" value="1"/>
</dbReference>
<keyword evidence="1" id="KW-0812">Transmembrane</keyword>
<sequence length="319" mass="35271">MAATTAGATEIGVVLSSCLYGISLVQQYEYYRSQTGQDSVKDTPWLRLLVALVAIVDAIQTITMWIYLYGLSILHPDDSSVLKAPELGALVTLIITEMVSSSLVQLFFTSRIYALSRRWMVALLGWVGTGAKVARGLSLIIVASKSEKYKGILEEHAVLVPSFIAVAAVEVYNTAALCIILWSMRPQINSNTRRTIKKLVAWSLQTGFLISAFAVVIAILIILSPNTGIWMAPFIMLPKLFSLTLLTTLNSRAHIRRAMIHELVTFSIMDDFRAATQSVHSESPPIRLELANRQAEDSHMENGEMTKTVHQHLDDNPVV</sequence>
<gene>
    <name evidence="3" type="ORF">NEOLEDRAFT_707154</name>
</gene>
<feature type="transmembrane region" description="Helical" evidence="1">
    <location>
        <begin position="229"/>
        <end position="249"/>
    </location>
</feature>
<feature type="transmembrane region" description="Helical" evidence="1">
    <location>
        <begin position="6"/>
        <end position="25"/>
    </location>
</feature>
<proteinExistence type="predicted"/>
<keyword evidence="1" id="KW-1133">Transmembrane helix</keyword>
<dbReference type="AlphaFoldDB" id="A0A165Q6K8"/>
<dbReference type="OrthoDB" id="3231781at2759"/>
<feature type="domain" description="DUF6534" evidence="2">
    <location>
        <begin position="167"/>
        <end position="254"/>
    </location>
</feature>
<feature type="transmembrane region" description="Helical" evidence="1">
    <location>
        <begin position="45"/>
        <end position="67"/>
    </location>
</feature>
<keyword evidence="1" id="KW-0472">Membrane</keyword>
<accession>A0A165Q6K8</accession>
<feature type="transmembrane region" description="Helical" evidence="1">
    <location>
        <begin position="163"/>
        <end position="182"/>
    </location>
</feature>
<feature type="transmembrane region" description="Helical" evidence="1">
    <location>
        <begin position="87"/>
        <end position="108"/>
    </location>
</feature>
<dbReference type="Proteomes" id="UP000076761">
    <property type="component" value="Unassembled WGS sequence"/>
</dbReference>
<feature type="transmembrane region" description="Helical" evidence="1">
    <location>
        <begin position="120"/>
        <end position="143"/>
    </location>
</feature>
<evidence type="ECO:0000313" key="3">
    <source>
        <dbReference type="EMBL" id="KZT21991.1"/>
    </source>
</evidence>
<feature type="transmembrane region" description="Helical" evidence="1">
    <location>
        <begin position="202"/>
        <end position="223"/>
    </location>
</feature>
<name>A0A165Q6K8_9AGAM</name>
<dbReference type="STRING" id="1314782.A0A165Q6K8"/>
<dbReference type="PANTHER" id="PTHR40465">
    <property type="entry name" value="CHROMOSOME 1, WHOLE GENOME SHOTGUN SEQUENCE"/>
    <property type="match status" value="1"/>
</dbReference>